<keyword evidence="7" id="KW-0479">Metal-binding</keyword>
<evidence type="ECO:0000256" key="7">
    <source>
        <dbReference type="ARBA" id="ARBA00022723"/>
    </source>
</evidence>
<dbReference type="PANTHER" id="PTHR47669">
    <property type="entry name" value="PHOSPHATIDYLINOSITOL TRANSFER PROTEIN SFH5"/>
    <property type="match status" value="1"/>
</dbReference>
<dbReference type="Proteomes" id="UP000193689">
    <property type="component" value="Unassembled WGS sequence"/>
</dbReference>
<keyword evidence="6" id="KW-0349">Heme</keyword>
<evidence type="ECO:0000256" key="2">
    <source>
        <dbReference type="ARBA" id="ARBA00004406"/>
    </source>
</evidence>
<dbReference type="AlphaFoldDB" id="A0A1Y2EAH5"/>
<keyword evidence="10" id="KW-0408">Iron</keyword>
<evidence type="ECO:0000256" key="8">
    <source>
        <dbReference type="ARBA" id="ARBA00022824"/>
    </source>
</evidence>
<proteinExistence type="inferred from homology"/>
<evidence type="ECO:0000256" key="4">
    <source>
        <dbReference type="ARBA" id="ARBA00022448"/>
    </source>
</evidence>
<keyword evidence="12 15" id="KW-0472">Membrane</keyword>
<protein>
    <recommendedName>
        <fullName evidence="15">Phosphatidylinositol transfer protein SFH5</fullName>
        <shortName evidence="15">PITP SFH5</shortName>
    </recommendedName>
</protein>
<dbReference type="GO" id="GO:0005886">
    <property type="term" value="C:plasma membrane"/>
    <property type="evidence" value="ECO:0007669"/>
    <property type="project" value="TreeGrafter"/>
</dbReference>
<reference evidence="19 20" key="1">
    <citation type="submission" date="2016-07" db="EMBL/GenBank/DDBJ databases">
        <title>Pervasive Adenine N6-methylation of Active Genes in Fungi.</title>
        <authorList>
            <consortium name="DOE Joint Genome Institute"/>
            <person name="Mondo S.J."/>
            <person name="Dannebaum R.O."/>
            <person name="Kuo R.C."/>
            <person name="Labutti K."/>
            <person name="Haridas S."/>
            <person name="Kuo A."/>
            <person name="Salamov A."/>
            <person name="Ahrendt S.R."/>
            <person name="Lipzen A."/>
            <person name="Sullivan W."/>
            <person name="Andreopoulos W.B."/>
            <person name="Clum A."/>
            <person name="Lindquist E."/>
            <person name="Daum C."/>
            <person name="Ramamoorthy G.K."/>
            <person name="Gryganskyi A."/>
            <person name="Culley D."/>
            <person name="Magnuson J.K."/>
            <person name="James T.Y."/>
            <person name="O'Malley M.A."/>
            <person name="Stajich J.E."/>
            <person name="Spatafora J.W."/>
            <person name="Visel A."/>
            <person name="Grigoriev I.V."/>
        </authorList>
    </citation>
    <scope>NUCLEOTIDE SEQUENCE [LARGE SCALE GENOMIC DNA]</scope>
    <source>
        <strain evidence="19 20">CBS 129021</strain>
    </source>
</reference>
<keyword evidence="17" id="KW-1133">Transmembrane helix</keyword>
<comment type="cofactor">
    <cofactor evidence="1">
        <name>heme b</name>
        <dbReference type="ChEBI" id="CHEBI:60344"/>
    </cofactor>
</comment>
<evidence type="ECO:0000256" key="5">
    <source>
        <dbReference type="ARBA" id="ARBA00022490"/>
    </source>
</evidence>
<dbReference type="InterPro" id="IPR036273">
    <property type="entry name" value="CRAL/TRIO_N_dom_sf"/>
</dbReference>
<comment type="similarity">
    <text evidence="3 15">Belongs to the SFH5 family.</text>
</comment>
<keyword evidence="4 15" id="KW-0813">Transport</keyword>
<dbReference type="STRING" id="1141098.A0A1Y2EAH5"/>
<keyword evidence="17" id="KW-0812">Transmembrane</keyword>
<dbReference type="InterPro" id="IPR001251">
    <property type="entry name" value="CRAL-TRIO_dom"/>
</dbReference>
<evidence type="ECO:0000256" key="1">
    <source>
        <dbReference type="ARBA" id="ARBA00001970"/>
    </source>
</evidence>
<dbReference type="GeneID" id="63771563"/>
<evidence type="ECO:0000259" key="18">
    <source>
        <dbReference type="PROSITE" id="PS50191"/>
    </source>
</evidence>
<evidence type="ECO:0000256" key="17">
    <source>
        <dbReference type="SAM" id="Phobius"/>
    </source>
</evidence>
<comment type="subcellular location">
    <subcellularLocation>
        <location evidence="15">Cytoplasm</location>
    </subcellularLocation>
    <subcellularLocation>
        <location evidence="2 15">Endoplasmic reticulum membrane</location>
        <topology evidence="2 15">Peripheral membrane protein</topology>
    </subcellularLocation>
    <subcellularLocation>
        <location evidence="15">Microsome membrane</location>
        <topology evidence="15">Peripheral membrane protein</topology>
    </subcellularLocation>
</comment>
<dbReference type="Gene3D" id="3.40.525.10">
    <property type="entry name" value="CRAL-TRIO lipid binding domain"/>
    <property type="match status" value="1"/>
</dbReference>
<gene>
    <name evidence="19" type="ORF">BCR38DRAFT_334864</name>
</gene>
<organism evidence="19 20">
    <name type="scientific">Pseudomassariella vexata</name>
    <dbReference type="NCBI Taxonomy" id="1141098"/>
    <lineage>
        <taxon>Eukaryota</taxon>
        <taxon>Fungi</taxon>
        <taxon>Dikarya</taxon>
        <taxon>Ascomycota</taxon>
        <taxon>Pezizomycotina</taxon>
        <taxon>Sordariomycetes</taxon>
        <taxon>Xylariomycetidae</taxon>
        <taxon>Amphisphaeriales</taxon>
        <taxon>Pseudomassariaceae</taxon>
        <taxon>Pseudomassariella</taxon>
    </lineage>
</organism>
<dbReference type="InterPro" id="IPR036865">
    <property type="entry name" value="CRAL-TRIO_dom_sf"/>
</dbReference>
<dbReference type="GO" id="GO:0005829">
    <property type="term" value="C:cytosol"/>
    <property type="evidence" value="ECO:0007669"/>
    <property type="project" value="TreeGrafter"/>
</dbReference>
<dbReference type="OrthoDB" id="75724at2759"/>
<keyword evidence="5 15" id="KW-0963">Cytoplasm</keyword>
<feature type="compositionally biased region" description="Low complexity" evidence="16">
    <location>
        <begin position="14"/>
        <end position="46"/>
    </location>
</feature>
<evidence type="ECO:0000256" key="9">
    <source>
        <dbReference type="ARBA" id="ARBA00022848"/>
    </source>
</evidence>
<dbReference type="GO" id="GO:0008526">
    <property type="term" value="F:phosphatidylinositol transfer activity"/>
    <property type="evidence" value="ECO:0007669"/>
    <property type="project" value="UniProtKB-UniRule"/>
</dbReference>
<keyword evidence="11 15" id="KW-0445">Lipid transport</keyword>
<comment type="catalytic activity">
    <reaction evidence="13">
        <text>a 1,2-diacyl-sn-glycero-3-phospho-(1D-myo-inositol)(in) = a 1,2-diacyl-sn-glycero-3-phospho-(1D-myo-inositol)(out)</text>
        <dbReference type="Rhea" id="RHEA:38691"/>
        <dbReference type="ChEBI" id="CHEBI:57880"/>
    </reaction>
    <physiologicalReaction direction="left-to-right" evidence="13">
        <dbReference type="Rhea" id="RHEA:38692"/>
    </physiologicalReaction>
</comment>
<keyword evidence="20" id="KW-1185">Reference proteome</keyword>
<name>A0A1Y2EAH5_9PEZI</name>
<evidence type="ECO:0000256" key="16">
    <source>
        <dbReference type="SAM" id="MobiDB-lite"/>
    </source>
</evidence>
<dbReference type="GO" id="GO:0043001">
    <property type="term" value="P:Golgi to plasma membrane protein transport"/>
    <property type="evidence" value="ECO:0007669"/>
    <property type="project" value="TreeGrafter"/>
</dbReference>
<feature type="transmembrane region" description="Helical" evidence="17">
    <location>
        <begin position="280"/>
        <end position="301"/>
    </location>
</feature>
<evidence type="ECO:0000256" key="11">
    <source>
        <dbReference type="ARBA" id="ARBA00023055"/>
    </source>
</evidence>
<dbReference type="InParanoid" id="A0A1Y2EAH5"/>
<dbReference type="GO" id="GO:0017157">
    <property type="term" value="P:regulation of exocytosis"/>
    <property type="evidence" value="ECO:0007669"/>
    <property type="project" value="TreeGrafter"/>
</dbReference>
<dbReference type="GO" id="GO:0005789">
    <property type="term" value="C:endoplasmic reticulum membrane"/>
    <property type="evidence" value="ECO:0007669"/>
    <property type="project" value="UniProtKB-SubCell"/>
</dbReference>
<evidence type="ECO:0000256" key="15">
    <source>
        <dbReference type="RuleBase" id="RU367059"/>
    </source>
</evidence>
<evidence type="ECO:0000313" key="19">
    <source>
        <dbReference type="EMBL" id="ORY68590.1"/>
    </source>
</evidence>
<dbReference type="CDD" id="cd00170">
    <property type="entry name" value="SEC14"/>
    <property type="match status" value="1"/>
</dbReference>
<keyword evidence="9 15" id="KW-0492">Microsome</keyword>
<dbReference type="SUPFAM" id="SSF46938">
    <property type="entry name" value="CRAL/TRIO N-terminal domain"/>
    <property type="match status" value="1"/>
</dbReference>
<evidence type="ECO:0000256" key="10">
    <source>
        <dbReference type="ARBA" id="ARBA00023004"/>
    </source>
</evidence>
<dbReference type="Pfam" id="PF00650">
    <property type="entry name" value="CRAL_TRIO"/>
    <property type="match status" value="1"/>
</dbReference>
<evidence type="ECO:0000256" key="13">
    <source>
        <dbReference type="ARBA" id="ARBA00024146"/>
    </source>
</evidence>
<evidence type="ECO:0000256" key="14">
    <source>
        <dbReference type="ARBA" id="ARBA00024180"/>
    </source>
</evidence>
<dbReference type="SUPFAM" id="SSF52087">
    <property type="entry name" value="CRAL/TRIO domain"/>
    <property type="match status" value="1"/>
</dbReference>
<sequence length="355" mass="38530">MSETPVASQKVAEAPETVVTAPSAAPVPEASVETAPAAATETKTAEIGPVTETGPEKAEKIEKTASTDATAAAASPAAETATLTPLQELWSIAKANGHPEIWGVTLADPDSDIPSQIVFQKYLNANDGEITKAKDQLVKTLEWRAKVKPLELLTKTFSKAKFEGLGYVNSYTNKSVEGPEDKEVFTFNVYGIVKSMDATFGDVEEFMTWRAALMELALQELSLANATTPITATYDPYKIFQVHDYKSLSFFRQNPKVKTASTEVIKVFAQVYPELLKEKFFVNVPAIMGFMYGIMKIFVAAKTIKKFHPMSNGGALANEFTSAKTKVERLGAKLPKEYGGQGEDLQVQGKAIALE</sequence>
<accession>A0A1Y2EAH5</accession>
<evidence type="ECO:0000313" key="20">
    <source>
        <dbReference type="Proteomes" id="UP000193689"/>
    </source>
</evidence>
<evidence type="ECO:0000256" key="12">
    <source>
        <dbReference type="ARBA" id="ARBA00023136"/>
    </source>
</evidence>
<feature type="compositionally biased region" description="Basic and acidic residues" evidence="16">
    <location>
        <begin position="54"/>
        <end position="65"/>
    </location>
</feature>
<keyword evidence="8 15" id="KW-0256">Endoplasmic reticulum</keyword>
<evidence type="ECO:0000256" key="3">
    <source>
        <dbReference type="ARBA" id="ARBA00006667"/>
    </source>
</evidence>
<feature type="region of interest" description="Disordered" evidence="16">
    <location>
        <begin position="1"/>
        <end position="79"/>
    </location>
</feature>
<evidence type="ECO:0000256" key="6">
    <source>
        <dbReference type="ARBA" id="ARBA00022617"/>
    </source>
</evidence>
<dbReference type="EMBL" id="MCFJ01000003">
    <property type="protein sequence ID" value="ORY68590.1"/>
    <property type="molecule type" value="Genomic_DNA"/>
</dbReference>
<comment type="caution">
    <text evidence="19">The sequence shown here is derived from an EMBL/GenBank/DDBJ whole genome shotgun (WGS) entry which is preliminary data.</text>
</comment>
<feature type="compositionally biased region" description="Low complexity" evidence="16">
    <location>
        <begin position="66"/>
        <end position="79"/>
    </location>
</feature>
<feature type="domain" description="CRAL-TRIO" evidence="18">
    <location>
        <begin position="213"/>
        <end position="346"/>
    </location>
</feature>
<dbReference type="RefSeq" id="XP_040718877.1">
    <property type="nucleotide sequence ID" value="XM_040855351.1"/>
</dbReference>
<dbReference type="PROSITE" id="PS50191">
    <property type="entry name" value="CRAL_TRIO"/>
    <property type="match status" value="1"/>
</dbReference>
<dbReference type="PANTHER" id="PTHR47669:SF1">
    <property type="entry name" value="PHOSPHATIDYLINOSITOL TRANSFER PROTEIN SFH5"/>
    <property type="match status" value="1"/>
</dbReference>
<dbReference type="GO" id="GO:0046872">
    <property type="term" value="F:metal ion binding"/>
    <property type="evidence" value="ECO:0007669"/>
    <property type="project" value="UniProtKB-KW"/>
</dbReference>
<dbReference type="GO" id="GO:0032541">
    <property type="term" value="C:cortical endoplasmic reticulum"/>
    <property type="evidence" value="ECO:0007669"/>
    <property type="project" value="TreeGrafter"/>
</dbReference>
<comment type="function">
    <text evidence="14">Non-classical phosphatidylinositol (PtdIns) transfer protein (PITP), which exhibits PtdIns-binding/transfer activity in the absence of detectable PtdCho-binding/transfer activity. Regulates PtdIns(4,5)P2 homeostasis at the plasma membrane. Heme-binding protein that may play a role in organic oxidant-induced stress responses.</text>
</comment>
<dbReference type="InterPro" id="IPR042938">
    <property type="entry name" value="Sfh5"/>
</dbReference>
<dbReference type="FunCoup" id="A0A1Y2EAH5">
    <property type="interactions" value="49"/>
</dbReference>